<dbReference type="Proteomes" id="UP001311232">
    <property type="component" value="Unassembled WGS sequence"/>
</dbReference>
<dbReference type="EMBL" id="JAHHUM010000345">
    <property type="protein sequence ID" value="KAK5620664.1"/>
    <property type="molecule type" value="Genomic_DNA"/>
</dbReference>
<keyword evidence="4" id="KW-0677">Repeat</keyword>
<evidence type="ECO:0000256" key="5">
    <source>
        <dbReference type="ARBA" id="ARBA00022771"/>
    </source>
</evidence>
<dbReference type="GO" id="GO:0003677">
    <property type="term" value="F:DNA binding"/>
    <property type="evidence" value="ECO:0007669"/>
    <property type="project" value="UniProtKB-KW"/>
</dbReference>
<gene>
    <name evidence="15" type="ORF">CRENBAI_020817</name>
</gene>
<evidence type="ECO:0000256" key="9">
    <source>
        <dbReference type="ARBA" id="ARBA00023125"/>
    </source>
</evidence>
<dbReference type="PANTHER" id="PTHR46179">
    <property type="entry name" value="ZINC FINGER PROTEIN"/>
    <property type="match status" value="1"/>
</dbReference>
<keyword evidence="8" id="KW-0805">Transcription regulation</keyword>
<organism evidence="15 16">
    <name type="scientific">Crenichthys baileyi</name>
    <name type="common">White River springfish</name>
    <dbReference type="NCBI Taxonomy" id="28760"/>
    <lineage>
        <taxon>Eukaryota</taxon>
        <taxon>Metazoa</taxon>
        <taxon>Chordata</taxon>
        <taxon>Craniata</taxon>
        <taxon>Vertebrata</taxon>
        <taxon>Euteleostomi</taxon>
        <taxon>Actinopterygii</taxon>
        <taxon>Neopterygii</taxon>
        <taxon>Teleostei</taxon>
        <taxon>Neoteleostei</taxon>
        <taxon>Acanthomorphata</taxon>
        <taxon>Ovalentaria</taxon>
        <taxon>Atherinomorphae</taxon>
        <taxon>Cyprinodontiformes</taxon>
        <taxon>Goodeidae</taxon>
        <taxon>Crenichthys</taxon>
    </lineage>
</organism>
<feature type="domain" description="C2H2-type" evidence="14">
    <location>
        <begin position="103"/>
        <end position="133"/>
    </location>
</feature>
<dbReference type="AlphaFoldDB" id="A0AAV9SIN1"/>
<evidence type="ECO:0000256" key="8">
    <source>
        <dbReference type="ARBA" id="ARBA00023015"/>
    </source>
</evidence>
<dbReference type="Pfam" id="PF22110">
    <property type="entry name" value="TFIIIA_zf-C2H2"/>
    <property type="match status" value="1"/>
</dbReference>
<proteinExistence type="predicted"/>
<reference evidence="15 16" key="1">
    <citation type="submission" date="2021-06" db="EMBL/GenBank/DDBJ databases">
        <authorList>
            <person name="Palmer J.M."/>
        </authorList>
    </citation>
    <scope>NUCLEOTIDE SEQUENCE [LARGE SCALE GENOMIC DNA]</scope>
    <source>
        <strain evidence="15 16">MEX-2019</strain>
        <tissue evidence="15">Muscle</tissue>
    </source>
</reference>
<feature type="domain" description="C2H2-type" evidence="14">
    <location>
        <begin position="41"/>
        <end position="70"/>
    </location>
</feature>
<evidence type="ECO:0000256" key="11">
    <source>
        <dbReference type="ARBA" id="ARBA00023242"/>
    </source>
</evidence>
<dbReference type="InterPro" id="IPR036236">
    <property type="entry name" value="Znf_C2H2_sf"/>
</dbReference>
<evidence type="ECO:0000256" key="10">
    <source>
        <dbReference type="ARBA" id="ARBA00023163"/>
    </source>
</evidence>
<dbReference type="GO" id="GO:0008270">
    <property type="term" value="F:zinc ion binding"/>
    <property type="evidence" value="ECO:0007669"/>
    <property type="project" value="UniProtKB-KW"/>
</dbReference>
<feature type="domain" description="C2H2-type" evidence="14">
    <location>
        <begin position="71"/>
        <end position="101"/>
    </location>
</feature>
<feature type="domain" description="C2H2-type" evidence="14">
    <location>
        <begin position="250"/>
        <end position="279"/>
    </location>
</feature>
<evidence type="ECO:0000313" key="15">
    <source>
        <dbReference type="EMBL" id="KAK5620664.1"/>
    </source>
</evidence>
<keyword evidence="6" id="KW-0862">Zinc</keyword>
<keyword evidence="11" id="KW-0539">Nucleus</keyword>
<feature type="domain" description="C2H2-type" evidence="14">
    <location>
        <begin position="219"/>
        <end position="249"/>
    </location>
</feature>
<evidence type="ECO:0000256" key="3">
    <source>
        <dbReference type="ARBA" id="ARBA00022723"/>
    </source>
</evidence>
<dbReference type="PROSITE" id="PS50157">
    <property type="entry name" value="ZINC_FINGER_C2H2_2"/>
    <property type="match status" value="8"/>
</dbReference>
<sequence>MATKTEPHKRFFCSFPDCSAVYNRQWKLDAHLCKHTGVWPHACHHEGCGKSFCTPYHLARHELSHSGMKPFRCSVEGCAEAFTTSTNLNRHVSRIHGREQKKYACKFHGCGLEFKKNKQLRAHMCEQHRQLPPYQCTHEGCQMRFSVPSKLKRHEKVHRGYPCVEEDCPFTGKTWTDLLKHRKEQHRMVLRCEHCSKEFKDSWFLHQHQRVHSDTRIVYKCPREGCGRSYTTIFNLQSHISSFHENLRSFVCTYDGCGRAFAMKRSLQRHSVVHDPEGRKLKKSRPKRSIASRLSGYNETKRVVYKKHREPELKRETSKEKTEQPSPVVLVPLMQDTSLMCGPAVETHGLTNVLAAPLSVGVYSGFKHDGSDGFTAAPGKLEGRSMLLPVRIRLEMGAKP</sequence>
<evidence type="ECO:0000256" key="12">
    <source>
        <dbReference type="ARBA" id="ARBA00040434"/>
    </source>
</evidence>
<name>A0AAV9SIN1_9TELE</name>
<dbReference type="Gene3D" id="3.30.160.60">
    <property type="entry name" value="Classic Zinc Finger"/>
    <property type="match status" value="8"/>
</dbReference>
<dbReference type="SMART" id="SM00355">
    <property type="entry name" value="ZnF_C2H2"/>
    <property type="match status" value="9"/>
</dbReference>
<keyword evidence="9" id="KW-0238">DNA-binding</keyword>
<dbReference type="InterPro" id="IPR013087">
    <property type="entry name" value="Znf_C2H2_type"/>
</dbReference>
<feature type="domain" description="C2H2-type" evidence="14">
    <location>
        <begin position="190"/>
        <end position="217"/>
    </location>
</feature>
<dbReference type="GO" id="GO:0005634">
    <property type="term" value="C:nucleus"/>
    <property type="evidence" value="ECO:0007669"/>
    <property type="project" value="UniProtKB-SubCell"/>
</dbReference>
<comment type="caution">
    <text evidence="15">The sequence shown here is derived from an EMBL/GenBank/DDBJ whole genome shotgun (WGS) entry which is preliminary data.</text>
</comment>
<evidence type="ECO:0000256" key="7">
    <source>
        <dbReference type="ARBA" id="ARBA00022884"/>
    </source>
</evidence>
<dbReference type="PROSITE" id="PS00028">
    <property type="entry name" value="ZINC_FINGER_C2H2_1"/>
    <property type="match status" value="8"/>
</dbReference>
<evidence type="ECO:0000259" key="14">
    <source>
        <dbReference type="PROSITE" id="PS50157"/>
    </source>
</evidence>
<keyword evidence="3" id="KW-0479">Metal-binding</keyword>
<keyword evidence="7" id="KW-0694">RNA-binding</keyword>
<keyword evidence="16" id="KW-1185">Reference proteome</keyword>
<dbReference type="FunFam" id="3.30.160.60:FF:001102">
    <property type="entry name" value="Transcription factor IIIA"/>
    <property type="match status" value="1"/>
</dbReference>
<dbReference type="FunFam" id="3.30.160.60:FF:000072">
    <property type="entry name" value="zinc finger protein 143 isoform X1"/>
    <property type="match status" value="1"/>
</dbReference>
<evidence type="ECO:0000256" key="13">
    <source>
        <dbReference type="PROSITE-ProRule" id="PRU00042"/>
    </source>
</evidence>
<keyword evidence="2" id="KW-0690">Ribosome biogenesis</keyword>
<evidence type="ECO:0000256" key="6">
    <source>
        <dbReference type="ARBA" id="ARBA00022833"/>
    </source>
</evidence>
<evidence type="ECO:0000313" key="16">
    <source>
        <dbReference type="Proteomes" id="UP001311232"/>
    </source>
</evidence>
<dbReference type="PANTHER" id="PTHR46179:SF1">
    <property type="entry name" value="TRANSCRIPTION FACTOR IIIA"/>
    <property type="match status" value="1"/>
</dbReference>
<evidence type="ECO:0000256" key="2">
    <source>
        <dbReference type="ARBA" id="ARBA00022517"/>
    </source>
</evidence>
<accession>A0AAV9SIN1</accession>
<evidence type="ECO:0000256" key="4">
    <source>
        <dbReference type="ARBA" id="ARBA00022737"/>
    </source>
</evidence>
<dbReference type="GO" id="GO:0042254">
    <property type="term" value="P:ribosome biogenesis"/>
    <property type="evidence" value="ECO:0007669"/>
    <property type="project" value="UniProtKB-KW"/>
</dbReference>
<protein>
    <recommendedName>
        <fullName evidence="12">Transcription factor IIIA</fullName>
    </recommendedName>
</protein>
<comment type="subcellular location">
    <subcellularLocation>
        <location evidence="1">Nucleus</location>
    </subcellularLocation>
</comment>
<dbReference type="GO" id="GO:0003723">
    <property type="term" value="F:RNA binding"/>
    <property type="evidence" value="ECO:0007669"/>
    <property type="project" value="UniProtKB-KW"/>
</dbReference>
<feature type="domain" description="C2H2-type" evidence="14">
    <location>
        <begin position="134"/>
        <end position="160"/>
    </location>
</feature>
<dbReference type="InterPro" id="IPR054599">
    <property type="entry name" value="TFIIIA_Zfn-C2H2"/>
</dbReference>
<dbReference type="SUPFAM" id="SSF57667">
    <property type="entry name" value="beta-beta-alpha zinc fingers"/>
    <property type="match status" value="6"/>
</dbReference>
<evidence type="ECO:0000256" key="1">
    <source>
        <dbReference type="ARBA" id="ARBA00004123"/>
    </source>
</evidence>
<dbReference type="Pfam" id="PF00096">
    <property type="entry name" value="zf-C2H2"/>
    <property type="match status" value="4"/>
</dbReference>
<keyword evidence="5 13" id="KW-0863">Zinc-finger</keyword>
<feature type="domain" description="C2H2-type" evidence="14">
    <location>
        <begin position="11"/>
        <end position="40"/>
    </location>
</feature>
<keyword evidence="10" id="KW-0804">Transcription</keyword>
<dbReference type="InterPro" id="IPR051061">
    <property type="entry name" value="Zinc_finger_trans_reg"/>
</dbReference>